<evidence type="ECO:0000313" key="6">
    <source>
        <dbReference type="Proteomes" id="UP000504621"/>
    </source>
</evidence>
<comment type="similarity">
    <text evidence="1">Belongs to the carotenoid oxygenase family.</text>
</comment>
<sequence>MFNNLAWHLHFTRIFIVSMSYTMPSSFQLPHHSSKITLWPSPNLKHGKPIFCSINKTSFPTKTSKEKAFEETRNKTKTLSLPLLPQSIFSHLSTMSKNLFLNTLNIIDPPLHPSIDPNLVFAGNFAPVNELDPTDCQVIEGELPLTLNGVYIRNGPNPQLQPRRALHLFDGDGMLHSLRLSNGNATYCSRYVKTYKYMLEQDAGFPIIPNFFSGFYGLVDVIRFLMDIGKVLTGHIDLMKGFGVANTSIAFISNKLLALTDSDLPYLINVTQTGDIETLGRWELTKKLLANMSAHPKVDIETKETFAFTTSLTFPHLSFFRFDSNGVKQKEVPVSSVCTPTFLHDLAITKTFAIFCETQLELAPAKVVMGRGALVDYKQDKLTRIGIIPRYSTDDSDMEWFQVPNFNAIHIFNAWESGEDEIVLVASNVISIENIYDRTCVIKLEKVKINMRTGQVSRNILSPRNLEFGSINPSYVGKKSRFAYVGVFEEIPKMLGVVKIDLETGCEVGKRFYGHGCFGGEPLFVTKDTENNVDSEDEEDEGYVMSYVHNEETGESKFLVMDAKSQELNIVAAVRLPRRVPYGFHGLFLSRQDLLHL</sequence>
<dbReference type="GO" id="GO:0009570">
    <property type="term" value="C:chloroplast stroma"/>
    <property type="evidence" value="ECO:0007669"/>
    <property type="project" value="TreeGrafter"/>
</dbReference>
<dbReference type="Proteomes" id="UP000504621">
    <property type="component" value="Unplaced"/>
</dbReference>
<keyword evidence="4 5" id="KW-0408">Iron</keyword>
<gene>
    <name evidence="7 8" type="primary">LOC110412537</name>
</gene>
<dbReference type="GO" id="GO:0016121">
    <property type="term" value="P:carotene catabolic process"/>
    <property type="evidence" value="ECO:0007669"/>
    <property type="project" value="TreeGrafter"/>
</dbReference>
<dbReference type="GeneID" id="110412537"/>
<dbReference type="OrthoDB" id="1069523at2759"/>
<accession>A0A6J0ZVK4</accession>
<feature type="binding site" evidence="5">
    <location>
        <position position="410"/>
    </location>
    <ligand>
        <name>Fe cation</name>
        <dbReference type="ChEBI" id="CHEBI:24875"/>
        <note>catalytic</note>
    </ligand>
</feature>
<evidence type="ECO:0000256" key="1">
    <source>
        <dbReference type="ARBA" id="ARBA00006787"/>
    </source>
</evidence>
<keyword evidence="3 7" id="KW-0223">Dioxygenase</keyword>
<evidence type="ECO:0000256" key="4">
    <source>
        <dbReference type="ARBA" id="ARBA00023004"/>
    </source>
</evidence>
<feature type="binding site" evidence="5">
    <location>
        <position position="295"/>
    </location>
    <ligand>
        <name>Fe cation</name>
        <dbReference type="ChEBI" id="CHEBI:24875"/>
        <note>catalytic</note>
    </ligand>
</feature>
<name>A0A6J0ZVK4_9ROSI</name>
<feature type="binding site" evidence="5">
    <location>
        <position position="344"/>
    </location>
    <ligand>
        <name>Fe cation</name>
        <dbReference type="ChEBI" id="CHEBI:24875"/>
        <note>catalytic</note>
    </ligand>
</feature>
<dbReference type="AlphaFoldDB" id="A0A6J0ZVK4"/>
<dbReference type="RefSeq" id="XP_021278762.1">
    <property type="nucleotide sequence ID" value="XM_021423087.1"/>
</dbReference>
<dbReference type="GO" id="GO:0010436">
    <property type="term" value="F:carotenoid dioxygenase activity"/>
    <property type="evidence" value="ECO:0007669"/>
    <property type="project" value="TreeGrafter"/>
</dbReference>
<dbReference type="InterPro" id="IPR004294">
    <property type="entry name" value="Carotenoid_Oase"/>
</dbReference>
<evidence type="ECO:0000313" key="8">
    <source>
        <dbReference type="RefSeq" id="XP_021278763.1"/>
    </source>
</evidence>
<evidence type="ECO:0000256" key="5">
    <source>
        <dbReference type="PIRSR" id="PIRSR604294-1"/>
    </source>
</evidence>
<feature type="binding site" evidence="5">
    <location>
        <position position="585"/>
    </location>
    <ligand>
        <name>Fe cation</name>
        <dbReference type="ChEBI" id="CHEBI:24875"/>
        <note>catalytic</note>
    </ligand>
</feature>
<comment type="cofactor">
    <cofactor evidence="5">
        <name>Fe(2+)</name>
        <dbReference type="ChEBI" id="CHEBI:29033"/>
    </cofactor>
    <text evidence="5">Binds 1 Fe(2+) ion per subunit.</text>
</comment>
<protein>
    <submittedName>
        <fullName evidence="7 8">Probable carotenoid cleavage dioxygenase 4, chloroplastic</fullName>
    </submittedName>
</protein>
<keyword evidence="6" id="KW-1185">Reference proteome</keyword>
<dbReference type="Pfam" id="PF03055">
    <property type="entry name" value="RPE65"/>
    <property type="match status" value="1"/>
</dbReference>
<evidence type="ECO:0000313" key="7">
    <source>
        <dbReference type="RefSeq" id="XP_021278762.1"/>
    </source>
</evidence>
<keyword evidence="2 5" id="KW-0479">Metal-binding</keyword>
<dbReference type="GO" id="GO:0046872">
    <property type="term" value="F:metal ion binding"/>
    <property type="evidence" value="ECO:0007669"/>
    <property type="project" value="UniProtKB-KW"/>
</dbReference>
<evidence type="ECO:0000256" key="2">
    <source>
        <dbReference type="ARBA" id="ARBA00022723"/>
    </source>
</evidence>
<organism evidence="6 8">
    <name type="scientific">Herrania umbratica</name>
    <dbReference type="NCBI Taxonomy" id="108875"/>
    <lineage>
        <taxon>Eukaryota</taxon>
        <taxon>Viridiplantae</taxon>
        <taxon>Streptophyta</taxon>
        <taxon>Embryophyta</taxon>
        <taxon>Tracheophyta</taxon>
        <taxon>Spermatophyta</taxon>
        <taxon>Magnoliopsida</taxon>
        <taxon>eudicotyledons</taxon>
        <taxon>Gunneridae</taxon>
        <taxon>Pentapetalae</taxon>
        <taxon>rosids</taxon>
        <taxon>malvids</taxon>
        <taxon>Malvales</taxon>
        <taxon>Malvaceae</taxon>
        <taxon>Byttnerioideae</taxon>
        <taxon>Herrania</taxon>
    </lineage>
</organism>
<dbReference type="PANTHER" id="PTHR10543:SF58">
    <property type="entry name" value="CAROTENOID CLEAVAGE DIOXYGENASE 4, CHLOROPLASTIC-RELATED"/>
    <property type="match status" value="1"/>
</dbReference>
<reference evidence="7 8" key="1">
    <citation type="submission" date="2025-04" db="UniProtKB">
        <authorList>
            <consortium name="RefSeq"/>
        </authorList>
    </citation>
    <scope>IDENTIFICATION</scope>
    <source>
        <tissue evidence="7 8">Leaf</tissue>
    </source>
</reference>
<evidence type="ECO:0000256" key="3">
    <source>
        <dbReference type="ARBA" id="ARBA00022964"/>
    </source>
</evidence>
<dbReference type="RefSeq" id="XP_021278763.1">
    <property type="nucleotide sequence ID" value="XM_021423088.1"/>
</dbReference>
<keyword evidence="3 7" id="KW-0560">Oxidoreductase</keyword>
<proteinExistence type="inferred from homology"/>
<dbReference type="PANTHER" id="PTHR10543">
    <property type="entry name" value="BETA-CAROTENE DIOXYGENASE"/>
    <property type="match status" value="1"/>
</dbReference>